<dbReference type="EMBL" id="MU853782">
    <property type="protein sequence ID" value="KAK3941525.1"/>
    <property type="molecule type" value="Genomic_DNA"/>
</dbReference>
<keyword evidence="4" id="KW-0812">Transmembrane</keyword>
<protein>
    <submittedName>
        <fullName evidence="8">Family 2 glycosyltransferase</fullName>
    </submittedName>
</protein>
<reference evidence="9" key="1">
    <citation type="journal article" date="2023" name="Mol. Phylogenet. Evol.">
        <title>Genome-scale phylogeny and comparative genomics of the fungal order Sordariales.</title>
        <authorList>
            <person name="Hensen N."/>
            <person name="Bonometti L."/>
            <person name="Westerberg I."/>
            <person name="Brannstrom I.O."/>
            <person name="Guillou S."/>
            <person name="Cros-Aarteil S."/>
            <person name="Calhoun S."/>
            <person name="Haridas S."/>
            <person name="Kuo A."/>
            <person name="Mondo S."/>
            <person name="Pangilinan J."/>
            <person name="Riley R."/>
            <person name="LaButti K."/>
            <person name="Andreopoulos B."/>
            <person name="Lipzen A."/>
            <person name="Chen C."/>
            <person name="Yan M."/>
            <person name="Daum C."/>
            <person name="Ng V."/>
            <person name="Clum A."/>
            <person name="Steindorff A."/>
            <person name="Ohm R.A."/>
            <person name="Martin F."/>
            <person name="Silar P."/>
            <person name="Natvig D.O."/>
            <person name="Lalanne C."/>
            <person name="Gautier V."/>
            <person name="Ament-Velasquez S.L."/>
            <person name="Kruys A."/>
            <person name="Hutchinson M.I."/>
            <person name="Powell A.J."/>
            <person name="Barry K."/>
            <person name="Miller A.N."/>
            <person name="Grigoriev I.V."/>
            <person name="Debuchy R."/>
            <person name="Gladieux P."/>
            <person name="Hiltunen Thoren M."/>
            <person name="Johannesson H."/>
        </authorList>
    </citation>
    <scope>NUCLEOTIDE SEQUENCE [LARGE SCALE GENOMIC DNA]</scope>
    <source>
        <strain evidence="9">CBS 340.73</strain>
    </source>
</reference>
<keyword evidence="6" id="KW-0472">Membrane</keyword>
<evidence type="ECO:0000256" key="6">
    <source>
        <dbReference type="ARBA" id="ARBA00023136"/>
    </source>
</evidence>
<dbReference type="InterPro" id="IPR052427">
    <property type="entry name" value="Glycosyltrans_GT2/GT47"/>
</dbReference>
<dbReference type="GO" id="GO:0016757">
    <property type="term" value="F:glycosyltransferase activity"/>
    <property type="evidence" value="ECO:0007669"/>
    <property type="project" value="UniProtKB-KW"/>
</dbReference>
<gene>
    <name evidence="8" type="ORF">QBC46DRAFT_430875</name>
</gene>
<dbReference type="GO" id="GO:0016020">
    <property type="term" value="C:membrane"/>
    <property type="evidence" value="ECO:0007669"/>
    <property type="project" value="UniProtKB-SubCell"/>
</dbReference>
<dbReference type="InterPro" id="IPR029044">
    <property type="entry name" value="Nucleotide-diphossugar_trans"/>
</dbReference>
<dbReference type="Pfam" id="PF13641">
    <property type="entry name" value="Glyco_tranf_2_3"/>
    <property type="match status" value="1"/>
</dbReference>
<keyword evidence="2" id="KW-0328">Glycosyltransferase</keyword>
<dbReference type="Gene3D" id="3.90.550.10">
    <property type="entry name" value="Spore Coat Polysaccharide Biosynthesis Protein SpsA, Chain A"/>
    <property type="match status" value="1"/>
</dbReference>
<evidence type="ECO:0000256" key="2">
    <source>
        <dbReference type="ARBA" id="ARBA00022676"/>
    </source>
</evidence>
<comment type="caution">
    <text evidence="8">The sequence shown here is derived from an EMBL/GenBank/DDBJ whole genome shotgun (WGS) entry which is preliminary data.</text>
</comment>
<dbReference type="SUPFAM" id="SSF53448">
    <property type="entry name" value="Nucleotide-diphospho-sugar transferases"/>
    <property type="match status" value="1"/>
</dbReference>
<proteinExistence type="predicted"/>
<evidence type="ECO:0000256" key="7">
    <source>
        <dbReference type="ARBA" id="ARBA00023180"/>
    </source>
</evidence>
<dbReference type="Proteomes" id="UP001303473">
    <property type="component" value="Unassembled WGS sequence"/>
</dbReference>
<dbReference type="AlphaFoldDB" id="A0AAN6S5U4"/>
<dbReference type="PANTHER" id="PTHR47844">
    <property type="entry name" value="SYNTHASE CPS1, PUTATIVE (AFU_ORTHOLOGUE AFUA_7G02500)-RELATED"/>
    <property type="match status" value="1"/>
</dbReference>
<accession>A0AAN6S5U4</accession>
<evidence type="ECO:0000313" key="8">
    <source>
        <dbReference type="EMBL" id="KAK3941525.1"/>
    </source>
</evidence>
<keyword evidence="5" id="KW-1133">Transmembrane helix</keyword>
<keyword evidence="3" id="KW-0808">Transferase</keyword>
<sequence>MASILTAMWLWGQYDRLLTRSKMKKYTPPAPQEKPAFPTETVSILIVTIDTPDEFPDTLRMCLNNKPKEIIVVTIPRDLARVETLAKPVIDEYPSVPITIYTVPKPGRRTQMALCVEKSSGDILCFVDDDTVWPTDKVLPYLLAGFEDPKVAGVVGRQSAHIPKERRSPESLTPWEVAGIRKLAANNEKQMQLHASGGGIWCLTGRTMLLRTAAVKPGDFLSEWTNEIFWGQLIQTGEDSFLTRWLRARGWKLFHQDAPEAEVFTDVKKDANYIGQLIRWRRNGFQAFIMQLFVDPGFWAIYKEHPYFARKLAEELGRPLITLVHLAGWVLCVRNSPKIALWFALWYLFHMFDTYTAFLAEYPWIGMQNIWAAVAMDHAYLILDYYGLLTVRQEGWLTRNDK</sequence>
<comment type="subcellular location">
    <subcellularLocation>
        <location evidence="1">Membrane</location>
    </subcellularLocation>
</comment>
<organism evidence="8 9">
    <name type="scientific">Diplogelasinospora grovesii</name>
    <dbReference type="NCBI Taxonomy" id="303347"/>
    <lineage>
        <taxon>Eukaryota</taxon>
        <taxon>Fungi</taxon>
        <taxon>Dikarya</taxon>
        <taxon>Ascomycota</taxon>
        <taxon>Pezizomycotina</taxon>
        <taxon>Sordariomycetes</taxon>
        <taxon>Sordariomycetidae</taxon>
        <taxon>Sordariales</taxon>
        <taxon>Diplogelasinosporaceae</taxon>
        <taxon>Diplogelasinospora</taxon>
    </lineage>
</organism>
<evidence type="ECO:0000256" key="5">
    <source>
        <dbReference type="ARBA" id="ARBA00022989"/>
    </source>
</evidence>
<keyword evidence="7" id="KW-0325">Glycoprotein</keyword>
<evidence type="ECO:0000256" key="1">
    <source>
        <dbReference type="ARBA" id="ARBA00004370"/>
    </source>
</evidence>
<name>A0AAN6S5U4_9PEZI</name>
<evidence type="ECO:0000313" key="9">
    <source>
        <dbReference type="Proteomes" id="UP001303473"/>
    </source>
</evidence>
<keyword evidence="9" id="KW-1185">Reference proteome</keyword>
<evidence type="ECO:0000256" key="4">
    <source>
        <dbReference type="ARBA" id="ARBA00022692"/>
    </source>
</evidence>
<dbReference type="PANTHER" id="PTHR47844:SF1">
    <property type="entry name" value="EXOSTOSIN-LIKE 2"/>
    <property type="match status" value="1"/>
</dbReference>
<evidence type="ECO:0000256" key="3">
    <source>
        <dbReference type="ARBA" id="ARBA00022679"/>
    </source>
</evidence>